<evidence type="ECO:0000313" key="3">
    <source>
        <dbReference type="EMBL" id="QEG59344.1"/>
    </source>
</evidence>
<dbReference type="EMBL" id="M81486">
    <property type="protein sequence ID" value="AAB05579.1"/>
    <property type="molecule type" value="Genomic_RNA"/>
</dbReference>
<evidence type="ECO:0000313" key="2">
    <source>
        <dbReference type="EMBL" id="AAB05579.1"/>
    </source>
</evidence>
<feature type="transmembrane region" description="Helical" evidence="1">
    <location>
        <begin position="137"/>
        <end position="161"/>
    </location>
</feature>
<reference evidence="2 4" key="1">
    <citation type="journal article" date="1992" name="J. Gen. Virol.">
        <title>Poa semilatent virus, a hordeivirus having no internal polydisperse poly(A) in the 3' non-coding region of the RNA genome.</title>
        <authorList>
            <person name="Agranovsky A.A."/>
            <person name="Karasev A.V."/>
            <person name="Novikov V.K."/>
            <person name="Lunina N.A."/>
            <person name="Loginov S."/>
            <person name="Tyulkina L.G."/>
        </authorList>
    </citation>
    <scope>NUCLEOTIDE SEQUENCE [LARGE SCALE GENOMIC DNA]</scope>
</reference>
<sequence length="162" mass="18195">MAMPHLLGCSCPLCSQSSESFPIYGPPEERLWEETPPSSATIVERNAPENVFVAWIDRNYLLILCSLALLSVSLAYIYFTSGNNNPYVKGGYFYQDLNSVEVRFGEHPVDPKVIASIHHWQKNPFGVSPLWEGLNNLVSSLVSALKFYVGLLFLLLLIIIFK</sequence>
<reference evidence="2" key="2">
    <citation type="submission" date="1993-08" db="EMBL/GenBank/DDBJ databases">
        <authorList>
            <person name="Solovyev A."/>
        </authorList>
    </citation>
    <scope>NUCLEOTIDE SEQUENCE</scope>
</reference>
<organism evidence="2 4">
    <name type="scientific">Poa semilatent virus</name>
    <dbReference type="NCBI Taxonomy" id="12328"/>
    <lineage>
        <taxon>Viruses</taxon>
        <taxon>Riboviria</taxon>
        <taxon>Orthornavirae</taxon>
        <taxon>Kitrinoviricota</taxon>
        <taxon>Alsuviricetes</taxon>
        <taxon>Martellivirales</taxon>
        <taxon>Virgaviridae</taxon>
        <taxon>Hordeivirus</taxon>
        <taxon>Hordeivirus poae</taxon>
    </lineage>
</organism>
<dbReference type="EMBL" id="MK377387">
    <property type="protein sequence ID" value="QEG59344.1"/>
    <property type="molecule type" value="Genomic_RNA"/>
</dbReference>
<dbReference type="RefSeq" id="YP_009665983.1">
    <property type="nucleotide sequence ID" value="NC_043400.1"/>
</dbReference>
<evidence type="ECO:0000256" key="1">
    <source>
        <dbReference type="SAM" id="Phobius"/>
    </source>
</evidence>
<feature type="transmembrane region" description="Helical" evidence="1">
    <location>
        <begin position="60"/>
        <end position="79"/>
    </location>
</feature>
<keyword evidence="1" id="KW-1133">Transmembrane helix</keyword>
<proteinExistence type="predicted"/>
<reference evidence="3" key="4">
    <citation type="journal article" date="2019" name="Phytopathology">
        <title>Construction of an infectious Poa semilatent virus cDNA clone and comparisons of hordeivirus cytopathology and pathogenicity.</title>
        <authorList>
            <person name="Li Z."/>
            <person name="Jiang Z."/>
            <person name="Yang X."/>
            <person name="Yue N."/>
            <person name="Wang X."/>
            <person name="Zhang K."/>
            <person name="Jackson A.O."/>
            <person name="Li D."/>
            <person name="Zhang Y."/>
        </authorList>
    </citation>
    <scope>NUCLEOTIDE SEQUENCE</scope>
    <source>
        <strain evidence="3">Canada</strain>
    </source>
</reference>
<dbReference type="GeneID" id="40526146"/>
<keyword evidence="4" id="KW-1185">Reference proteome</keyword>
<evidence type="ECO:0000313" key="4">
    <source>
        <dbReference type="Proteomes" id="UP000234992"/>
    </source>
</evidence>
<protein>
    <submittedName>
        <fullName evidence="2">Beta-C protein</fullName>
    </submittedName>
    <submittedName>
        <fullName evidence="3">TGB3 protein</fullName>
    </submittedName>
</protein>
<dbReference type="InterPro" id="IPR007617">
    <property type="entry name" value="Viral_beta_CD"/>
</dbReference>
<dbReference type="PIR" id="PQ0465">
    <property type="entry name" value="PQ0465"/>
</dbReference>
<reference evidence="2 4" key="3">
    <citation type="journal article" date="1996" name="Virology">
        <title>Comparisons of the genomic cis-elements and coding regions in RNA beta components of the hordeiviruses barley stripe mosaic virus, lychnis ringspot virus, and poa semilatent virus.</title>
        <authorList>
            <person name="Solovyev A.G."/>
            <person name="Savenkov E.I."/>
            <person name="Agranovsky A.A."/>
            <person name="Morozov S.Y."/>
        </authorList>
    </citation>
    <scope>NUCLEOTIDE SEQUENCE [LARGE SCALE GENOMIC DNA]</scope>
</reference>
<name>Q02476_9VIRU</name>
<dbReference type="Proteomes" id="UP000234992">
    <property type="component" value="Genome"/>
</dbReference>
<keyword evidence="1" id="KW-0812">Transmembrane</keyword>
<dbReference type="KEGG" id="vg:40526146"/>
<dbReference type="Pfam" id="PF04530">
    <property type="entry name" value="Viral_Beta_CD"/>
    <property type="match status" value="1"/>
</dbReference>
<keyword evidence="1" id="KW-0472">Membrane</keyword>
<accession>Q02476</accession>
<accession>Q85081</accession>